<protein>
    <submittedName>
        <fullName evidence="1">Uncharacterized protein</fullName>
    </submittedName>
</protein>
<accession>A0ABD0KUR3</accession>
<evidence type="ECO:0000313" key="2">
    <source>
        <dbReference type="Proteomes" id="UP001519460"/>
    </source>
</evidence>
<comment type="caution">
    <text evidence="1">The sequence shown here is derived from an EMBL/GenBank/DDBJ whole genome shotgun (WGS) entry which is preliminary data.</text>
</comment>
<reference evidence="1 2" key="1">
    <citation type="journal article" date="2023" name="Sci. Data">
        <title>Genome assembly of the Korean intertidal mud-creeper Batillaria attramentaria.</title>
        <authorList>
            <person name="Patra A.K."/>
            <person name="Ho P.T."/>
            <person name="Jun S."/>
            <person name="Lee S.J."/>
            <person name="Kim Y."/>
            <person name="Won Y.J."/>
        </authorList>
    </citation>
    <scope>NUCLEOTIDE SEQUENCE [LARGE SCALE GENOMIC DNA]</scope>
    <source>
        <strain evidence="1">Wonlab-2016</strain>
    </source>
</reference>
<keyword evidence="2" id="KW-1185">Reference proteome</keyword>
<gene>
    <name evidence="1" type="ORF">BaRGS_00017777</name>
</gene>
<name>A0ABD0KUR3_9CAEN</name>
<sequence>MQPTRPYPDQDKHSPFRECSWRRLGNDTGRPGFGQPLRPAESKIKMGYRRKSCFSKSISLTSTPQWYINDPRQYYTAPKW</sequence>
<dbReference type="Proteomes" id="UP001519460">
    <property type="component" value="Unassembled WGS sequence"/>
</dbReference>
<proteinExistence type="predicted"/>
<organism evidence="1 2">
    <name type="scientific">Batillaria attramentaria</name>
    <dbReference type="NCBI Taxonomy" id="370345"/>
    <lineage>
        <taxon>Eukaryota</taxon>
        <taxon>Metazoa</taxon>
        <taxon>Spiralia</taxon>
        <taxon>Lophotrochozoa</taxon>
        <taxon>Mollusca</taxon>
        <taxon>Gastropoda</taxon>
        <taxon>Caenogastropoda</taxon>
        <taxon>Sorbeoconcha</taxon>
        <taxon>Cerithioidea</taxon>
        <taxon>Batillariidae</taxon>
        <taxon>Batillaria</taxon>
    </lineage>
</organism>
<evidence type="ECO:0000313" key="1">
    <source>
        <dbReference type="EMBL" id="KAK7490905.1"/>
    </source>
</evidence>
<dbReference type="EMBL" id="JACVVK020000121">
    <property type="protein sequence ID" value="KAK7490905.1"/>
    <property type="molecule type" value="Genomic_DNA"/>
</dbReference>
<dbReference type="AlphaFoldDB" id="A0ABD0KUR3"/>